<keyword evidence="3" id="KW-0597">Phosphoprotein</keyword>
<dbReference type="GO" id="GO:0005524">
    <property type="term" value="F:ATP binding"/>
    <property type="evidence" value="ECO:0007669"/>
    <property type="project" value="UniProtKB-KW"/>
</dbReference>
<name>A0A8J5QX06_9ASCO</name>
<evidence type="ECO:0000256" key="15">
    <source>
        <dbReference type="SAM" id="MobiDB-lite"/>
    </source>
</evidence>
<reference evidence="18 19" key="1">
    <citation type="journal article" date="2021" name="DNA Res.">
        <title>Genome analysis of Candida subhashii reveals its hybrid nature and dual mitochondrial genome conformations.</title>
        <authorList>
            <person name="Mixao V."/>
            <person name="Hegedusova E."/>
            <person name="Saus E."/>
            <person name="Pryszcz L.P."/>
            <person name="Cillingova A."/>
            <person name="Nosek J."/>
            <person name="Gabaldon T."/>
        </authorList>
    </citation>
    <scope>NUCLEOTIDE SEQUENCE [LARGE SCALE GENOMIC DNA]</scope>
    <source>
        <strain evidence="18 19">CBS 10753</strain>
    </source>
</reference>
<feature type="compositionally biased region" description="Basic residues" evidence="15">
    <location>
        <begin position="692"/>
        <end position="703"/>
    </location>
</feature>
<evidence type="ECO:0000256" key="3">
    <source>
        <dbReference type="ARBA" id="ARBA00022553"/>
    </source>
</evidence>
<evidence type="ECO:0000256" key="5">
    <source>
        <dbReference type="ARBA" id="ARBA00022741"/>
    </source>
</evidence>
<dbReference type="InterPro" id="IPR001487">
    <property type="entry name" value="Bromodomain"/>
</dbReference>
<keyword evidence="9 13" id="KW-0103">Bromodomain</keyword>
<dbReference type="CDD" id="cd05510">
    <property type="entry name" value="Bromo_SPT7_like"/>
    <property type="match status" value="1"/>
</dbReference>
<dbReference type="CDD" id="cd22927">
    <property type="entry name" value="HFD_SPT7"/>
    <property type="match status" value="1"/>
</dbReference>
<evidence type="ECO:0000256" key="10">
    <source>
        <dbReference type="ARBA" id="ARBA00023163"/>
    </source>
</evidence>
<feature type="domain" description="UBC core" evidence="17">
    <location>
        <begin position="1"/>
        <end position="147"/>
    </location>
</feature>
<dbReference type="PROSITE" id="PS00183">
    <property type="entry name" value="UBC_1"/>
    <property type="match status" value="1"/>
</dbReference>
<feature type="compositionally biased region" description="Basic and acidic residues" evidence="15">
    <location>
        <begin position="366"/>
        <end position="378"/>
    </location>
</feature>
<evidence type="ECO:0000256" key="11">
    <source>
        <dbReference type="ARBA" id="ARBA00023242"/>
    </source>
</evidence>
<dbReference type="CDD" id="cd23792">
    <property type="entry name" value="UBCc_UBE2D"/>
    <property type="match status" value="1"/>
</dbReference>
<dbReference type="EMBL" id="JAGSYN010000117">
    <property type="protein sequence ID" value="KAG7663805.1"/>
    <property type="molecule type" value="Genomic_DNA"/>
</dbReference>
<evidence type="ECO:0000256" key="2">
    <source>
        <dbReference type="ARBA" id="ARBA00012486"/>
    </source>
</evidence>
<protein>
    <recommendedName>
        <fullName evidence="12">SAGA complex subunit Spt7</fullName>
        <ecNumber evidence="2">2.3.2.23</ecNumber>
    </recommendedName>
</protein>
<evidence type="ECO:0000259" key="17">
    <source>
        <dbReference type="PROSITE" id="PS50127"/>
    </source>
</evidence>
<evidence type="ECO:0000256" key="4">
    <source>
        <dbReference type="ARBA" id="ARBA00022679"/>
    </source>
</evidence>
<feature type="active site" description="Glycyl thioester intermediate" evidence="14">
    <location>
        <position position="85"/>
    </location>
</feature>
<evidence type="ECO:0000256" key="7">
    <source>
        <dbReference type="ARBA" id="ARBA00022840"/>
    </source>
</evidence>
<dbReference type="InterPro" id="IPR023313">
    <property type="entry name" value="UBQ-conjugating_AS"/>
</dbReference>
<dbReference type="GO" id="GO:0006325">
    <property type="term" value="P:chromatin organization"/>
    <property type="evidence" value="ECO:0007669"/>
    <property type="project" value="UniProtKB-ARBA"/>
</dbReference>
<keyword evidence="6" id="KW-0833">Ubl conjugation pathway</keyword>
<dbReference type="GO" id="GO:0000124">
    <property type="term" value="C:SAGA complex"/>
    <property type="evidence" value="ECO:0007669"/>
    <property type="project" value="InterPro"/>
</dbReference>
<keyword evidence="11" id="KW-0539">Nucleus</keyword>
<feature type="domain" description="Bromo" evidence="16">
    <location>
        <begin position="575"/>
        <end position="645"/>
    </location>
</feature>
<feature type="region of interest" description="Disordered" evidence="15">
    <location>
        <begin position="234"/>
        <end position="257"/>
    </location>
</feature>
<dbReference type="GO" id="GO:0005198">
    <property type="term" value="F:structural molecule activity"/>
    <property type="evidence" value="ECO:0007669"/>
    <property type="project" value="TreeGrafter"/>
</dbReference>
<dbReference type="SMART" id="SM00576">
    <property type="entry name" value="BTP"/>
    <property type="match status" value="1"/>
</dbReference>
<dbReference type="Pfam" id="PF00439">
    <property type="entry name" value="Bromodomain"/>
    <property type="match status" value="1"/>
</dbReference>
<dbReference type="Pfam" id="PF07524">
    <property type="entry name" value="Bromo_TP"/>
    <property type="match status" value="1"/>
</dbReference>
<dbReference type="PANTHER" id="PTHR47343">
    <property type="entry name" value="TRANSCRIPTIONAL ACTIVATOR SPT7"/>
    <property type="match status" value="1"/>
</dbReference>
<keyword evidence="5" id="KW-0547">Nucleotide-binding</keyword>
<gene>
    <name evidence="18" type="ORF">J8A68_002665</name>
</gene>
<feature type="region of interest" description="Disordered" evidence="15">
    <location>
        <begin position="1281"/>
        <end position="1307"/>
    </location>
</feature>
<dbReference type="PROSITE" id="PS50014">
    <property type="entry name" value="BROMODOMAIN_2"/>
    <property type="match status" value="1"/>
</dbReference>
<evidence type="ECO:0000256" key="1">
    <source>
        <dbReference type="ARBA" id="ARBA00004123"/>
    </source>
</evidence>
<feature type="compositionally biased region" description="Basic and acidic residues" evidence="15">
    <location>
        <begin position="329"/>
        <end position="348"/>
    </location>
</feature>
<feature type="compositionally biased region" description="Acidic residues" evidence="15">
    <location>
        <begin position="349"/>
        <end position="365"/>
    </location>
</feature>
<keyword evidence="8" id="KW-0805">Transcription regulation</keyword>
<dbReference type="InterPro" id="IPR000608">
    <property type="entry name" value="UBC"/>
</dbReference>
<feature type="region of interest" description="Disordered" evidence="15">
    <location>
        <begin position="411"/>
        <end position="447"/>
    </location>
</feature>
<dbReference type="SMART" id="SM00297">
    <property type="entry name" value="BROMO"/>
    <property type="match status" value="1"/>
</dbReference>
<comment type="caution">
    <text evidence="18">The sequence shown here is derived from an EMBL/GenBank/DDBJ whole genome shotgun (WGS) entry which is preliminary data.</text>
</comment>
<dbReference type="GO" id="GO:0046695">
    <property type="term" value="C:SLIK (SAGA-like) complex"/>
    <property type="evidence" value="ECO:0007669"/>
    <property type="project" value="InterPro"/>
</dbReference>
<comment type="subcellular location">
    <subcellularLocation>
        <location evidence="1">Nucleus</location>
    </subcellularLocation>
</comment>
<dbReference type="PROSITE" id="PS50127">
    <property type="entry name" value="UBC_2"/>
    <property type="match status" value="1"/>
</dbReference>
<keyword evidence="4" id="KW-0808">Transferase</keyword>
<evidence type="ECO:0000259" key="16">
    <source>
        <dbReference type="PROSITE" id="PS50014"/>
    </source>
</evidence>
<feature type="compositionally biased region" description="Low complexity" evidence="15">
    <location>
        <begin position="411"/>
        <end position="439"/>
    </location>
</feature>
<dbReference type="SMART" id="SM00212">
    <property type="entry name" value="UBCc"/>
    <property type="match status" value="1"/>
</dbReference>
<feature type="compositionally biased region" description="Basic and acidic residues" evidence="15">
    <location>
        <begin position="480"/>
        <end position="492"/>
    </location>
</feature>
<keyword evidence="10" id="KW-0804">Transcription</keyword>
<keyword evidence="7" id="KW-0067">ATP-binding</keyword>
<dbReference type="Proteomes" id="UP000694255">
    <property type="component" value="Unassembled WGS sequence"/>
</dbReference>
<dbReference type="InterPro" id="IPR006565">
    <property type="entry name" value="BTP"/>
</dbReference>
<dbReference type="InterPro" id="IPR037782">
    <property type="entry name" value="Spt7"/>
</dbReference>
<evidence type="ECO:0000256" key="14">
    <source>
        <dbReference type="PROSITE-ProRule" id="PRU10133"/>
    </source>
</evidence>
<dbReference type="OrthoDB" id="21449at2759"/>
<dbReference type="Pfam" id="PF00179">
    <property type="entry name" value="UQ_con"/>
    <property type="match status" value="1"/>
</dbReference>
<feature type="compositionally biased region" description="Polar residues" evidence="15">
    <location>
        <begin position="234"/>
        <end position="245"/>
    </location>
</feature>
<feature type="compositionally biased region" description="Basic and acidic residues" evidence="15">
    <location>
        <begin position="682"/>
        <end position="691"/>
    </location>
</feature>
<feature type="compositionally biased region" description="Polar residues" evidence="15">
    <location>
        <begin position="1295"/>
        <end position="1307"/>
    </location>
</feature>
<dbReference type="GO" id="GO:0006357">
    <property type="term" value="P:regulation of transcription by RNA polymerase II"/>
    <property type="evidence" value="ECO:0007669"/>
    <property type="project" value="UniProtKB-ARBA"/>
</dbReference>
<evidence type="ECO:0000256" key="13">
    <source>
        <dbReference type="PROSITE-ProRule" id="PRU00035"/>
    </source>
</evidence>
<evidence type="ECO:0000313" key="18">
    <source>
        <dbReference type="EMBL" id="KAG7663805.1"/>
    </source>
</evidence>
<feature type="region of interest" description="Disordered" evidence="15">
    <location>
        <begin position="673"/>
        <end position="778"/>
    </location>
</feature>
<feature type="compositionally biased region" description="Basic and acidic residues" evidence="15">
    <location>
        <begin position="704"/>
        <end position="714"/>
    </location>
</feature>
<dbReference type="RefSeq" id="XP_049264037.1">
    <property type="nucleotide sequence ID" value="XM_049406439.1"/>
</dbReference>
<feature type="region of interest" description="Disordered" evidence="15">
    <location>
        <begin position="320"/>
        <end position="382"/>
    </location>
</feature>
<evidence type="ECO:0000256" key="12">
    <source>
        <dbReference type="ARBA" id="ARBA00093633"/>
    </source>
</evidence>
<dbReference type="EC" id="2.3.2.23" evidence="2"/>
<dbReference type="GO" id="GO:0061631">
    <property type="term" value="F:ubiquitin conjugating enzyme activity"/>
    <property type="evidence" value="ECO:0007669"/>
    <property type="project" value="UniProtKB-EC"/>
</dbReference>
<proteinExistence type="predicted"/>
<evidence type="ECO:0000256" key="8">
    <source>
        <dbReference type="ARBA" id="ARBA00023015"/>
    </source>
</evidence>
<organism evidence="18 19">
    <name type="scientific">[Candida] subhashii</name>
    <dbReference type="NCBI Taxonomy" id="561895"/>
    <lineage>
        <taxon>Eukaryota</taxon>
        <taxon>Fungi</taxon>
        <taxon>Dikarya</taxon>
        <taxon>Ascomycota</taxon>
        <taxon>Saccharomycotina</taxon>
        <taxon>Pichiomycetes</taxon>
        <taxon>Debaryomycetaceae</taxon>
        <taxon>Spathaspora</taxon>
    </lineage>
</organism>
<evidence type="ECO:0000256" key="9">
    <source>
        <dbReference type="ARBA" id="ARBA00023117"/>
    </source>
</evidence>
<dbReference type="GO" id="GO:0005634">
    <property type="term" value="C:nucleus"/>
    <property type="evidence" value="ECO:0007669"/>
    <property type="project" value="UniProtKB-SubCell"/>
</dbReference>
<dbReference type="FunFam" id="3.10.110.10:FF:000010">
    <property type="entry name" value="Ubiquitin-conjugating enzyme E2-16 kDa"/>
    <property type="match status" value="1"/>
</dbReference>
<evidence type="ECO:0000313" key="19">
    <source>
        <dbReference type="Proteomes" id="UP000694255"/>
    </source>
</evidence>
<keyword evidence="19" id="KW-1185">Reference proteome</keyword>
<evidence type="ECO:0000256" key="6">
    <source>
        <dbReference type="ARBA" id="ARBA00022786"/>
    </source>
</evidence>
<dbReference type="FunFam" id="1.20.920.10:FF:000032">
    <property type="entry name" value="Transcriptional activator spt7"/>
    <property type="match status" value="1"/>
</dbReference>
<sequence>MSLKRINKELSDLGRDPPSSCSAGPIGDDLYHWQASIMGPPDSPYAGGVFFLNIHFPTDYPFKPPKIAFTTKIYHPNINGNGNICLDILKDQWSPALTISKVLLSICSLLTDANPDDPLVPEIAHIYKQDRKKYEATAREWTKKQFIYPIDKDIRKRESMEKLASFQSNDPKKLFVLAQKLNERKFFELFLNESQFKIIDYIIKLNNFEVWTNFLEGNCYISYIDDIKNVTTDPTSHNIDSNSSEQSEEGKGDDSSNMIVETQEEIAFDEGIKMSKMLALHIRYLLWEKAIDFYYSSKELDSSQEYVEEVTDDFELIDSLDTLDDNDDKQDQPEGGRKDVIEKPVIREVEDDYDDDDDDDEEEEEKENKDESISKEVPDSDDMLNYNFEKQLVLEIPKSIFIGNQDNTEATEQSINTTTATTTTSSTVTKSSSPAATSSDDNLNSNEDQDKLVREFNKVYHNFEYDRDTLLKRRKLEKSDLQLQEPKENGHLEHRHKQKDSTSHMDINLGAASTSLQHLLSTIQQKRDQVPLNDHDLRNLFMDVRKNRGKWANDDRVGQEELYEACEKVVTELRGYTEHSTPFLNKVSKREAPNYGLIIKKPMDLNTVLKKLKGLSYNSKQEFVDDLMLIWNNCLTYNADPRHFLRAHALAMQKKTLKLVPTIPDITIRSRADVEKEEEAENYEKKDEKFHGGKSMKKGRKRSRQDQIKAEIEAARTPSVPGTPMSVCDSLDERGSETPGPENGNMSGLEDEDEDEEENDNMNGANGALSGEEEDEFDPELQAWRGFTAKSRANYCSARADLFDEQGHLRPDAYAIIRQSNEMANFNQYLANREVISKATSLLETDEPYLLEYDVTGGVPGFSYKGIDKEEEDRREENLVDVYLQQTGGDASKMKSGFVLANDRGLNGLYYENICEIQEIKKVCFKISLIRQMQQNQFVHHTQMKQPEIEKLKEVDVDAASKLPSRDPNAKDVQFSVLRRNVAKIAMQTGFESTEPFAINTLTQIAEKYIGNLVKSIKLHSETNSKNKLNPKEIILLSLLENGVDKPDDLYTFIQERIIKQQDKLKDLRVKLSNFLKDLLRPGLENFNEKSFDDNSEQFMTGDFSNDLGDDFFGFKELGLDKEFNMLSSSIPIYLLHSRLHNQFASASGVSLRNKYEDLNEYVPANLTVADVKNQVGVLIPFYTKLSDKSKAHFIKLQKKKGEPTDLPEDHLLLLIDDEELPQKQRNIRPRMPPTGKITTIKKKIIANSFFLPEEETLLAQQANASQVTSSNDVIVQDDFIDPTLGTPKKGKSDSGFSSPLNIKSEA</sequence>
<feature type="region of interest" description="Disordered" evidence="15">
    <location>
        <begin position="480"/>
        <end position="502"/>
    </location>
</feature>
<feature type="compositionally biased region" description="Acidic residues" evidence="15">
    <location>
        <begin position="749"/>
        <end position="760"/>
    </location>
</feature>
<dbReference type="PANTHER" id="PTHR47343:SF1">
    <property type="entry name" value="TRANSCRIPTIONAL ACTIVATOR SPT7"/>
    <property type="match status" value="1"/>
</dbReference>
<dbReference type="GeneID" id="73469466"/>
<accession>A0A8J5QX06</accession>